<keyword evidence="2" id="KW-1185">Reference proteome</keyword>
<reference evidence="1" key="1">
    <citation type="submission" date="2021-06" db="EMBL/GenBank/DDBJ databases">
        <authorList>
            <person name="Hodson N. C."/>
            <person name="Mongue J. A."/>
            <person name="Jaron S. K."/>
        </authorList>
    </citation>
    <scope>NUCLEOTIDE SEQUENCE</scope>
</reference>
<proteinExistence type="predicted"/>
<organism evidence="1 2">
    <name type="scientific">Allacma fusca</name>
    <dbReference type="NCBI Taxonomy" id="39272"/>
    <lineage>
        <taxon>Eukaryota</taxon>
        <taxon>Metazoa</taxon>
        <taxon>Ecdysozoa</taxon>
        <taxon>Arthropoda</taxon>
        <taxon>Hexapoda</taxon>
        <taxon>Collembola</taxon>
        <taxon>Symphypleona</taxon>
        <taxon>Sminthuridae</taxon>
        <taxon>Allacma</taxon>
    </lineage>
</organism>
<sequence>MNWTVCRYYTKGSLHPKVDRPSYPISRPELASKQICLTSKRILACFDIRLYSQFPGRRSKKRKLNYIWHYTILHNQSNCTSTVKYQMDLIVWKQSLNAKTHFSFQEQLKCIYFLRRN</sequence>
<protein>
    <submittedName>
        <fullName evidence="1">Uncharacterized protein</fullName>
    </submittedName>
</protein>
<dbReference type="AlphaFoldDB" id="A0A8J2PB36"/>
<dbReference type="EMBL" id="CAJVCH010239502">
    <property type="protein sequence ID" value="CAG7732887.1"/>
    <property type="molecule type" value="Genomic_DNA"/>
</dbReference>
<evidence type="ECO:0000313" key="1">
    <source>
        <dbReference type="EMBL" id="CAG7732887.1"/>
    </source>
</evidence>
<evidence type="ECO:0000313" key="2">
    <source>
        <dbReference type="Proteomes" id="UP000708208"/>
    </source>
</evidence>
<accession>A0A8J2PB36</accession>
<comment type="caution">
    <text evidence="1">The sequence shown here is derived from an EMBL/GenBank/DDBJ whole genome shotgun (WGS) entry which is preliminary data.</text>
</comment>
<dbReference type="Proteomes" id="UP000708208">
    <property type="component" value="Unassembled WGS sequence"/>
</dbReference>
<gene>
    <name evidence="1" type="ORF">AFUS01_LOCUS21368</name>
</gene>
<name>A0A8J2PB36_9HEXA</name>